<dbReference type="Proteomes" id="UP000179266">
    <property type="component" value="Unassembled WGS sequence"/>
</dbReference>
<organism evidence="7 8">
    <name type="scientific">Candidatus Schekmanbacteria bacterium RBG_13_48_7</name>
    <dbReference type="NCBI Taxonomy" id="1817878"/>
    <lineage>
        <taxon>Bacteria</taxon>
        <taxon>Candidatus Schekmaniibacteriota</taxon>
    </lineage>
</organism>
<evidence type="ECO:0000256" key="1">
    <source>
        <dbReference type="ARBA" id="ARBA00001966"/>
    </source>
</evidence>
<dbReference type="GO" id="GO:0051536">
    <property type="term" value="F:iron-sulfur cluster binding"/>
    <property type="evidence" value="ECO:0007669"/>
    <property type="project" value="UniProtKB-KW"/>
</dbReference>
<dbReference type="PANTHER" id="PTHR43409">
    <property type="entry name" value="ANAEROBIC MAGNESIUM-PROTOPORPHYRIN IX MONOMETHYL ESTER CYCLASE-RELATED"/>
    <property type="match status" value="1"/>
</dbReference>
<dbReference type="CDD" id="cd01335">
    <property type="entry name" value="Radical_SAM"/>
    <property type="match status" value="1"/>
</dbReference>
<dbReference type="GO" id="GO:0005829">
    <property type="term" value="C:cytosol"/>
    <property type="evidence" value="ECO:0007669"/>
    <property type="project" value="TreeGrafter"/>
</dbReference>
<feature type="non-terminal residue" evidence="7">
    <location>
        <position position="539"/>
    </location>
</feature>
<dbReference type="InterPro" id="IPR007197">
    <property type="entry name" value="rSAM"/>
</dbReference>
<accession>A0A1F7RYQ5</accession>
<gene>
    <name evidence="7" type="ORF">A2161_11440</name>
</gene>
<sequence length="539" mass="62224">MKIVLANCIGIDRNGWYIIPYASRWTTSARSYSDAFTYYPRDLAYLSSLLKCQTDHNITFIDGCFQRYDMNVYLEALLHHQPDWLVMESSSRTFLDDIWIAKNLKQRCGTKIIMTGQHPTAFPGEVANESDLVIEGDFILPVLRYFQDGNLNPTRKIISYSSSNLIDVNTLPFPEDTDISRYDYAEKGDPICQYKEIQFYASRGCPFQCQYCVASNCYFGKPVWQKRNIENIISEMGYLYQKYPKLEGLFFDDEIHNADIRFNKKLARAIIDAGFQNYHYNAMCAYHTFDTESLELMKSAGYYLLRIGIETASSSVAEKLNLGKKHNPEKLGIMLETAKKTGLLVYGTFMIGCPDSTHNDDLKTIELMHQLISTGLLFDCQISICTPQPGTPLYYDVLKHNLLDNHDWYAYDGGTDVVVSSPNYPAEEILKMREKALISYDTARKTNACDSFEKNLRMSSKKLKETPEKILIFRSSRSWHLELSLEGIKNTYPSANIFMFCHSHLIKDYKHKFPWLSFIPYPQTGFINQEYIDSELQQK</sequence>
<evidence type="ECO:0000313" key="8">
    <source>
        <dbReference type="Proteomes" id="UP000179266"/>
    </source>
</evidence>
<dbReference type="EMBL" id="MGDD01000152">
    <property type="protein sequence ID" value="OGL45987.1"/>
    <property type="molecule type" value="Genomic_DNA"/>
</dbReference>
<dbReference type="GO" id="GO:0046872">
    <property type="term" value="F:metal ion binding"/>
    <property type="evidence" value="ECO:0007669"/>
    <property type="project" value="UniProtKB-KW"/>
</dbReference>
<evidence type="ECO:0000256" key="5">
    <source>
        <dbReference type="ARBA" id="ARBA00023014"/>
    </source>
</evidence>
<dbReference type="SMART" id="SM00729">
    <property type="entry name" value="Elp3"/>
    <property type="match status" value="1"/>
</dbReference>
<reference evidence="7 8" key="1">
    <citation type="journal article" date="2016" name="Nat. Commun.">
        <title>Thousands of microbial genomes shed light on interconnected biogeochemical processes in an aquifer system.</title>
        <authorList>
            <person name="Anantharaman K."/>
            <person name="Brown C.T."/>
            <person name="Hug L.A."/>
            <person name="Sharon I."/>
            <person name="Castelle C.J."/>
            <person name="Probst A.J."/>
            <person name="Thomas B.C."/>
            <person name="Singh A."/>
            <person name="Wilkins M.J."/>
            <person name="Karaoz U."/>
            <person name="Brodie E.L."/>
            <person name="Williams K.H."/>
            <person name="Hubbard S.S."/>
            <person name="Banfield J.F."/>
        </authorList>
    </citation>
    <scope>NUCLEOTIDE SEQUENCE [LARGE SCALE GENOMIC DNA]</scope>
</reference>
<evidence type="ECO:0000256" key="2">
    <source>
        <dbReference type="ARBA" id="ARBA00022691"/>
    </source>
</evidence>
<dbReference type="SFLD" id="SFLDG01082">
    <property type="entry name" value="B12-binding_domain_containing"/>
    <property type="match status" value="1"/>
</dbReference>
<dbReference type="Gene3D" id="3.80.30.20">
    <property type="entry name" value="tm_1862 like domain"/>
    <property type="match status" value="1"/>
</dbReference>
<dbReference type="SUPFAM" id="SSF102114">
    <property type="entry name" value="Radical SAM enzymes"/>
    <property type="match status" value="1"/>
</dbReference>
<protein>
    <recommendedName>
        <fullName evidence="6">Elp3/MiaA/NifB-like radical SAM core domain-containing protein</fullName>
    </recommendedName>
</protein>
<keyword evidence="4" id="KW-0408">Iron</keyword>
<proteinExistence type="predicted"/>
<evidence type="ECO:0000259" key="6">
    <source>
        <dbReference type="SMART" id="SM00729"/>
    </source>
</evidence>
<name>A0A1F7RYQ5_9BACT</name>
<feature type="domain" description="Elp3/MiaA/NifB-like radical SAM core" evidence="6">
    <location>
        <begin position="195"/>
        <end position="412"/>
    </location>
</feature>
<dbReference type="AlphaFoldDB" id="A0A1F7RYQ5"/>
<dbReference type="PANTHER" id="PTHR43409:SF16">
    <property type="entry name" value="SLR0320 PROTEIN"/>
    <property type="match status" value="1"/>
</dbReference>
<evidence type="ECO:0000256" key="3">
    <source>
        <dbReference type="ARBA" id="ARBA00022723"/>
    </source>
</evidence>
<dbReference type="SFLD" id="SFLDS00029">
    <property type="entry name" value="Radical_SAM"/>
    <property type="match status" value="1"/>
</dbReference>
<dbReference type="Gene3D" id="3.40.50.280">
    <property type="entry name" value="Cobalamin-binding domain"/>
    <property type="match status" value="1"/>
</dbReference>
<evidence type="ECO:0000256" key="4">
    <source>
        <dbReference type="ARBA" id="ARBA00023004"/>
    </source>
</evidence>
<evidence type="ECO:0000313" key="7">
    <source>
        <dbReference type="EMBL" id="OGL45987.1"/>
    </source>
</evidence>
<dbReference type="Pfam" id="PF04055">
    <property type="entry name" value="Radical_SAM"/>
    <property type="match status" value="1"/>
</dbReference>
<dbReference type="InterPro" id="IPR023404">
    <property type="entry name" value="rSAM_horseshoe"/>
</dbReference>
<dbReference type="InterPro" id="IPR051198">
    <property type="entry name" value="BchE-like"/>
</dbReference>
<keyword evidence="3" id="KW-0479">Metal-binding</keyword>
<comment type="cofactor">
    <cofactor evidence="1">
        <name>[4Fe-4S] cluster</name>
        <dbReference type="ChEBI" id="CHEBI:49883"/>
    </cofactor>
</comment>
<dbReference type="GO" id="GO:0003824">
    <property type="term" value="F:catalytic activity"/>
    <property type="evidence" value="ECO:0007669"/>
    <property type="project" value="InterPro"/>
</dbReference>
<dbReference type="InterPro" id="IPR058240">
    <property type="entry name" value="rSAM_sf"/>
</dbReference>
<comment type="caution">
    <text evidence="7">The sequence shown here is derived from an EMBL/GenBank/DDBJ whole genome shotgun (WGS) entry which is preliminary data.</text>
</comment>
<keyword evidence="2" id="KW-0949">S-adenosyl-L-methionine</keyword>
<keyword evidence="5" id="KW-0411">Iron-sulfur</keyword>
<dbReference type="InterPro" id="IPR006638">
    <property type="entry name" value="Elp3/MiaA/NifB-like_rSAM"/>
</dbReference>